<feature type="compositionally biased region" description="Basic and acidic residues" evidence="8">
    <location>
        <begin position="91"/>
        <end position="103"/>
    </location>
</feature>
<organism evidence="11">
    <name type="scientific">Amphimedon queenslandica</name>
    <name type="common">Sponge</name>
    <dbReference type="NCBI Taxonomy" id="400682"/>
    <lineage>
        <taxon>Eukaryota</taxon>
        <taxon>Metazoa</taxon>
        <taxon>Porifera</taxon>
        <taxon>Demospongiae</taxon>
        <taxon>Heteroscleromorpha</taxon>
        <taxon>Haplosclerida</taxon>
        <taxon>Niphatidae</taxon>
        <taxon>Amphimedon</taxon>
    </lineage>
</organism>
<dbReference type="eggNOG" id="KOG0350">
    <property type="taxonomic scope" value="Eukaryota"/>
</dbReference>
<feature type="compositionally biased region" description="Basic and acidic residues" evidence="8">
    <location>
        <begin position="48"/>
        <end position="62"/>
    </location>
</feature>
<dbReference type="CDD" id="cd17956">
    <property type="entry name" value="DEADc_DDX51"/>
    <property type="match status" value="1"/>
</dbReference>
<reference evidence="12" key="1">
    <citation type="journal article" date="2010" name="Nature">
        <title>The Amphimedon queenslandica genome and the evolution of animal complexity.</title>
        <authorList>
            <person name="Srivastava M."/>
            <person name="Simakov O."/>
            <person name="Chapman J."/>
            <person name="Fahey B."/>
            <person name="Gauthier M.E."/>
            <person name="Mitros T."/>
            <person name="Richards G.S."/>
            <person name="Conaco C."/>
            <person name="Dacre M."/>
            <person name="Hellsten U."/>
            <person name="Larroux C."/>
            <person name="Putnam N.H."/>
            <person name="Stanke M."/>
            <person name="Adamska M."/>
            <person name="Darling A."/>
            <person name="Degnan S.M."/>
            <person name="Oakley T.H."/>
            <person name="Plachetzki D.C."/>
            <person name="Zhai Y."/>
            <person name="Adamski M."/>
            <person name="Calcino A."/>
            <person name="Cummins S.F."/>
            <person name="Goodstein D.M."/>
            <person name="Harris C."/>
            <person name="Jackson D.J."/>
            <person name="Leys S.P."/>
            <person name="Shu S."/>
            <person name="Woodcroft B.J."/>
            <person name="Vervoort M."/>
            <person name="Kosik K.S."/>
            <person name="Manning G."/>
            <person name="Degnan B.M."/>
            <person name="Rokhsar D.S."/>
        </authorList>
    </citation>
    <scope>NUCLEOTIDE SEQUENCE [LARGE SCALE GENOMIC DNA]</scope>
</reference>
<dbReference type="OrthoDB" id="3370at2759"/>
<dbReference type="InterPro" id="IPR000629">
    <property type="entry name" value="RNA-helicase_DEAD-box_CS"/>
</dbReference>
<dbReference type="EnsemblMetazoa" id="Aqu2.1.43628_001">
    <property type="protein sequence ID" value="Aqu2.1.43628_001"/>
    <property type="gene ID" value="Aqu2.1.43628"/>
</dbReference>
<dbReference type="PROSITE" id="PS00039">
    <property type="entry name" value="DEAD_ATP_HELICASE"/>
    <property type="match status" value="1"/>
</dbReference>
<evidence type="ECO:0000256" key="4">
    <source>
        <dbReference type="ARBA" id="ARBA00022840"/>
    </source>
</evidence>
<dbReference type="SMART" id="SM00487">
    <property type="entry name" value="DEXDc"/>
    <property type="match status" value="1"/>
</dbReference>
<evidence type="ECO:0000256" key="6">
    <source>
        <dbReference type="RuleBase" id="RU000492"/>
    </source>
</evidence>
<dbReference type="EC" id="3.6.4.13" evidence="7"/>
<evidence type="ECO:0000259" key="9">
    <source>
        <dbReference type="PROSITE" id="PS51192"/>
    </source>
</evidence>
<keyword evidence="1 6" id="KW-0547">Nucleotide-binding</keyword>
<evidence type="ECO:0000256" key="7">
    <source>
        <dbReference type="RuleBase" id="RU365068"/>
    </source>
</evidence>
<comment type="function">
    <text evidence="7">RNA helicase.</text>
</comment>
<comment type="catalytic activity">
    <reaction evidence="7">
        <text>ATP + H2O = ADP + phosphate + H(+)</text>
        <dbReference type="Rhea" id="RHEA:13065"/>
        <dbReference type="ChEBI" id="CHEBI:15377"/>
        <dbReference type="ChEBI" id="CHEBI:15378"/>
        <dbReference type="ChEBI" id="CHEBI:30616"/>
        <dbReference type="ChEBI" id="CHEBI:43474"/>
        <dbReference type="ChEBI" id="CHEBI:456216"/>
        <dbReference type="EC" id="3.6.4.13"/>
    </reaction>
</comment>
<evidence type="ECO:0000256" key="8">
    <source>
        <dbReference type="SAM" id="MobiDB-lite"/>
    </source>
</evidence>
<feature type="compositionally biased region" description="Acidic residues" evidence="8">
    <location>
        <begin position="104"/>
        <end position="121"/>
    </location>
</feature>
<evidence type="ECO:0000256" key="1">
    <source>
        <dbReference type="ARBA" id="ARBA00022741"/>
    </source>
</evidence>
<keyword evidence="5 7" id="KW-0694">RNA-binding</keyword>
<feature type="domain" description="Helicase C-terminal" evidence="10">
    <location>
        <begin position="473"/>
        <end position="618"/>
    </location>
</feature>
<evidence type="ECO:0000256" key="5">
    <source>
        <dbReference type="ARBA" id="ARBA00022884"/>
    </source>
</evidence>
<dbReference type="SUPFAM" id="SSF52540">
    <property type="entry name" value="P-loop containing nucleoside triphosphate hydrolases"/>
    <property type="match status" value="1"/>
</dbReference>
<protein>
    <recommendedName>
        <fullName evidence="7">ATP-dependent RNA helicase</fullName>
        <ecNumber evidence="7">3.6.4.13</ecNumber>
    </recommendedName>
</protein>
<dbReference type="Proteomes" id="UP000007879">
    <property type="component" value="Unassembled WGS sequence"/>
</dbReference>
<dbReference type="EnsemblMetazoa" id="XM_003382635.2">
    <property type="protein sequence ID" value="XP_003382683.1"/>
    <property type="gene ID" value="LOC100633748"/>
</dbReference>
<dbReference type="PANTHER" id="PTHR24031">
    <property type="entry name" value="RNA HELICASE"/>
    <property type="match status" value="1"/>
</dbReference>
<dbReference type="STRING" id="400682.A0A1X7VW49"/>
<evidence type="ECO:0000313" key="12">
    <source>
        <dbReference type="Proteomes" id="UP000007879"/>
    </source>
</evidence>
<dbReference type="Pfam" id="PF00271">
    <property type="entry name" value="Helicase_C"/>
    <property type="match status" value="1"/>
</dbReference>
<comment type="similarity">
    <text evidence="6">Belongs to the DEAD box helicase family.</text>
</comment>
<dbReference type="GO" id="GO:0003724">
    <property type="term" value="F:RNA helicase activity"/>
    <property type="evidence" value="ECO:0007669"/>
    <property type="project" value="UniProtKB-EC"/>
</dbReference>
<dbReference type="PROSITE" id="PS51192">
    <property type="entry name" value="HELICASE_ATP_BIND_1"/>
    <property type="match status" value="1"/>
</dbReference>
<keyword evidence="2 6" id="KW-0378">Hydrolase</keyword>
<dbReference type="GO" id="GO:0016787">
    <property type="term" value="F:hydrolase activity"/>
    <property type="evidence" value="ECO:0007669"/>
    <property type="project" value="UniProtKB-KW"/>
</dbReference>
<dbReference type="KEGG" id="aqu:100633748"/>
<reference evidence="11" key="2">
    <citation type="submission" date="2017-05" db="UniProtKB">
        <authorList>
            <consortium name="EnsemblMetazoa"/>
        </authorList>
    </citation>
    <scope>IDENTIFICATION</scope>
</reference>
<keyword evidence="4 6" id="KW-0067">ATP-binding</keyword>
<dbReference type="PROSITE" id="PS51194">
    <property type="entry name" value="HELICASE_CTER"/>
    <property type="match status" value="1"/>
</dbReference>
<feature type="region of interest" description="Disordered" evidence="8">
    <location>
        <begin position="46"/>
        <end position="127"/>
    </location>
</feature>
<dbReference type="InterPro" id="IPR027417">
    <property type="entry name" value="P-loop_NTPase"/>
</dbReference>
<dbReference type="AlphaFoldDB" id="A0A1X7VW49"/>
<evidence type="ECO:0000259" key="10">
    <source>
        <dbReference type="PROSITE" id="PS51194"/>
    </source>
</evidence>
<dbReference type="CDD" id="cd18787">
    <property type="entry name" value="SF2_C_DEAD"/>
    <property type="match status" value="1"/>
</dbReference>
<comment type="domain">
    <text evidence="7">The Q motif is unique to and characteristic of the DEAD box family of RNA helicases and controls ATP binding and hydrolysis.</text>
</comment>
<proteinExistence type="inferred from homology"/>
<dbReference type="InterPro" id="IPR014001">
    <property type="entry name" value="Helicase_ATP-bd"/>
</dbReference>
<gene>
    <name evidence="11" type="primary">100633748</name>
</gene>
<dbReference type="InterPro" id="IPR011545">
    <property type="entry name" value="DEAD/DEAH_box_helicase_dom"/>
</dbReference>
<dbReference type="SMART" id="SM00490">
    <property type="entry name" value="HELICc"/>
    <property type="match status" value="1"/>
</dbReference>
<dbReference type="Pfam" id="PF00270">
    <property type="entry name" value="DEAD"/>
    <property type="match status" value="1"/>
</dbReference>
<dbReference type="GO" id="GO:0005524">
    <property type="term" value="F:ATP binding"/>
    <property type="evidence" value="ECO:0007669"/>
    <property type="project" value="UniProtKB-UniRule"/>
</dbReference>
<dbReference type="Gene3D" id="3.40.50.300">
    <property type="entry name" value="P-loop containing nucleotide triphosphate hydrolases"/>
    <property type="match status" value="2"/>
</dbReference>
<keyword evidence="3 6" id="KW-0347">Helicase</keyword>
<dbReference type="InParanoid" id="A0A1X7VW49"/>
<sequence length="640" mass="71849">MALFPVPRYMGEDEKEGTVRSVMTLKELHTIAKERAKSITGREAGTIIKKEVREMDVDDNKKTKGKKRMKKLEPDTESSEQLKPKKRKHDVKASEETMEHDEACNDDGGDDETEENDEEDNPLPMVTHSERYRPSTQLTYHHLPDWVTQSHHIESDIAEYSQSLEDFALNPIITDNLHKMSVTSLFPVQCVVLPELLSSSHGPLLSTVSGAPPSDMCICAPTGCGKTLSYVVPIVSSLLNRITRELKALVVVPSKDLALQVYNVFVSVSKGTRVRIGAVGSQNTSFSVEQKQLISHHGPAVDVLVATPGRLVRHLQETPFLSLASLRYLVIDEADRIFEQSYHNWLNTVMDSIRETHSSGHCPLSSSCIPRMYPELWKPSFSKSLLKHKGMHTDSQLSSSINDLIYPAAAPLQKLLFSATLSLDPEQLHLLQLYRPKLFTATPALQEDLGQSILPSTLKEYSISCSSDYKPLVLLHLILTFDHHRILCFTHSRESTHRLTLLLKEYDAPVAEISGDLSQEKKNELIKKLTGKEIKALVCSDGMARGMDIPGIDCVINYDVPSHFRSYLHRVGRTARAGAEGAAYTLNTFEEVHKWQRMIREAGRKQIENVSITEDDLKQYVIKYSDALESVANSITCKRK</sequence>
<dbReference type="GO" id="GO:0003723">
    <property type="term" value="F:RNA binding"/>
    <property type="evidence" value="ECO:0007669"/>
    <property type="project" value="UniProtKB-UniRule"/>
</dbReference>
<name>A0A1X7VW49_AMPQE</name>
<evidence type="ECO:0000256" key="2">
    <source>
        <dbReference type="ARBA" id="ARBA00022801"/>
    </source>
</evidence>
<dbReference type="InterPro" id="IPR001650">
    <property type="entry name" value="Helicase_C-like"/>
</dbReference>
<keyword evidence="12" id="KW-1185">Reference proteome</keyword>
<evidence type="ECO:0000256" key="3">
    <source>
        <dbReference type="ARBA" id="ARBA00022806"/>
    </source>
</evidence>
<accession>A0A1X7VW49</accession>
<evidence type="ECO:0000313" key="11">
    <source>
        <dbReference type="EnsemblMetazoa" id="Aqu2.1.43628_001"/>
    </source>
</evidence>
<feature type="domain" description="Helicase ATP-binding" evidence="9">
    <location>
        <begin position="207"/>
        <end position="439"/>
    </location>
</feature>